<proteinExistence type="predicted"/>
<dbReference type="InterPro" id="IPR050129">
    <property type="entry name" value="Zn_alcohol_dh"/>
</dbReference>
<dbReference type="Proteomes" id="UP001589627">
    <property type="component" value="Unassembled WGS sequence"/>
</dbReference>
<accession>A0ABV5YZ60</accession>
<feature type="non-terminal residue" evidence="3">
    <location>
        <position position="1"/>
    </location>
</feature>
<dbReference type="RefSeq" id="WP_378213603.1">
    <property type="nucleotide sequence ID" value="NZ_JBHLZP010001051.1"/>
</dbReference>
<dbReference type="PANTHER" id="PTHR43401:SF2">
    <property type="entry name" value="L-THREONINE 3-DEHYDROGENASE"/>
    <property type="match status" value="1"/>
</dbReference>
<organism evidence="3 4">
    <name type="scientific">Actinoallomurus acaciae</name>
    <dbReference type="NCBI Taxonomy" id="502577"/>
    <lineage>
        <taxon>Bacteria</taxon>
        <taxon>Bacillati</taxon>
        <taxon>Actinomycetota</taxon>
        <taxon>Actinomycetes</taxon>
        <taxon>Streptosporangiales</taxon>
        <taxon>Thermomonosporaceae</taxon>
        <taxon>Actinoallomurus</taxon>
    </lineage>
</organism>
<protein>
    <recommendedName>
        <fullName evidence="5">Dehydrogenase</fullName>
    </recommendedName>
</protein>
<dbReference type="Gene3D" id="3.40.50.720">
    <property type="entry name" value="NAD(P)-binding Rossmann-like Domain"/>
    <property type="match status" value="1"/>
</dbReference>
<keyword evidence="2" id="KW-0560">Oxidoreductase</keyword>
<evidence type="ECO:0008006" key="5">
    <source>
        <dbReference type="Google" id="ProtNLM"/>
    </source>
</evidence>
<evidence type="ECO:0000256" key="2">
    <source>
        <dbReference type="ARBA" id="ARBA00023002"/>
    </source>
</evidence>
<reference evidence="3 4" key="1">
    <citation type="submission" date="2024-09" db="EMBL/GenBank/DDBJ databases">
        <authorList>
            <person name="Sun Q."/>
            <person name="Mori K."/>
        </authorList>
    </citation>
    <scope>NUCLEOTIDE SEQUENCE [LARGE SCALE GENOMIC DNA]</scope>
    <source>
        <strain evidence="3 4">TBRC 0563</strain>
    </source>
</reference>
<comment type="cofactor">
    <cofactor evidence="1">
        <name>Zn(2+)</name>
        <dbReference type="ChEBI" id="CHEBI:29105"/>
    </cofactor>
</comment>
<gene>
    <name evidence="3" type="ORF">ACFFNX_50320</name>
</gene>
<comment type="caution">
    <text evidence="3">The sequence shown here is derived from an EMBL/GenBank/DDBJ whole genome shotgun (WGS) entry which is preliminary data.</text>
</comment>
<dbReference type="Gene3D" id="3.90.180.10">
    <property type="entry name" value="Medium-chain alcohol dehydrogenases, catalytic domain"/>
    <property type="match status" value="1"/>
</dbReference>
<evidence type="ECO:0000313" key="3">
    <source>
        <dbReference type="EMBL" id="MFB9840371.1"/>
    </source>
</evidence>
<dbReference type="SUPFAM" id="SSF51735">
    <property type="entry name" value="NAD(P)-binding Rossmann-fold domains"/>
    <property type="match status" value="1"/>
</dbReference>
<evidence type="ECO:0000313" key="4">
    <source>
        <dbReference type="Proteomes" id="UP001589627"/>
    </source>
</evidence>
<dbReference type="InterPro" id="IPR036291">
    <property type="entry name" value="NAD(P)-bd_dom_sf"/>
</dbReference>
<sequence>AAIALARRGGRVVLTGIPGQATTADPVAIVGGRLTVTGVFGAPPAAWTYAVRLFAADLLDPGPLITHELDLAEFGRALELSRGARDDVGKVLLRP</sequence>
<keyword evidence="4" id="KW-1185">Reference proteome</keyword>
<dbReference type="EMBL" id="JBHLZP010001051">
    <property type="protein sequence ID" value="MFB9840371.1"/>
    <property type="molecule type" value="Genomic_DNA"/>
</dbReference>
<evidence type="ECO:0000256" key="1">
    <source>
        <dbReference type="ARBA" id="ARBA00001947"/>
    </source>
</evidence>
<name>A0ABV5YZ60_9ACTN</name>
<dbReference type="PANTHER" id="PTHR43401">
    <property type="entry name" value="L-THREONINE 3-DEHYDROGENASE"/>
    <property type="match status" value="1"/>
</dbReference>